<protein>
    <submittedName>
        <fullName evidence="3">Uncharacterized protein</fullName>
    </submittedName>
</protein>
<proteinExistence type="predicted"/>
<keyword evidence="2" id="KW-0812">Transmembrane</keyword>
<dbReference type="Proteomes" id="UP000257648">
    <property type="component" value="Segment"/>
</dbReference>
<keyword evidence="2" id="KW-1133">Transmembrane helix</keyword>
<feature type="compositionally biased region" description="Gly residues" evidence="1">
    <location>
        <begin position="157"/>
        <end position="194"/>
    </location>
</feature>
<evidence type="ECO:0000256" key="1">
    <source>
        <dbReference type="SAM" id="MobiDB-lite"/>
    </source>
</evidence>
<evidence type="ECO:0000256" key="2">
    <source>
        <dbReference type="SAM" id="Phobius"/>
    </source>
</evidence>
<name>A0A385EEZ6_9CAUD</name>
<evidence type="ECO:0000313" key="4">
    <source>
        <dbReference type="Proteomes" id="UP000257648"/>
    </source>
</evidence>
<reference evidence="4" key="1">
    <citation type="submission" date="2018-05" db="EMBL/GenBank/DDBJ databases">
        <authorList>
            <person name="You S."/>
        </authorList>
    </citation>
    <scope>NUCLEOTIDE SEQUENCE [LARGE SCALE GENOMIC DNA]</scope>
</reference>
<feature type="compositionally biased region" description="Low complexity" evidence="1">
    <location>
        <begin position="375"/>
        <end position="388"/>
    </location>
</feature>
<dbReference type="KEGG" id="vg:55001822"/>
<dbReference type="RefSeq" id="YP_009810800.1">
    <property type="nucleotide sequence ID" value="NC_048049.1"/>
</dbReference>
<feature type="transmembrane region" description="Helical" evidence="2">
    <location>
        <begin position="283"/>
        <end position="306"/>
    </location>
</feature>
<feature type="region of interest" description="Disordered" evidence="1">
    <location>
        <begin position="154"/>
        <end position="207"/>
    </location>
</feature>
<feature type="transmembrane region" description="Helical" evidence="2">
    <location>
        <begin position="103"/>
        <end position="136"/>
    </location>
</feature>
<organism evidence="3 4">
    <name type="scientific">Synechococcus phage S-T4</name>
    <dbReference type="NCBI Taxonomy" id="2268578"/>
    <lineage>
        <taxon>Viruses</taxon>
        <taxon>Duplodnaviria</taxon>
        <taxon>Heunggongvirae</taxon>
        <taxon>Uroviricota</taxon>
        <taxon>Caudoviricetes</taxon>
        <taxon>Pantevenvirales</taxon>
        <taxon>Kyanoviridae</taxon>
        <taxon>Tamkungvirus</taxon>
        <taxon>Tamkungvirus ST4</taxon>
    </lineage>
</organism>
<feature type="transmembrane region" description="Helical" evidence="2">
    <location>
        <begin position="312"/>
        <end position="332"/>
    </location>
</feature>
<keyword evidence="4" id="KW-1185">Reference proteome</keyword>
<accession>A0A385EEZ6</accession>
<feature type="transmembrane region" description="Helical" evidence="2">
    <location>
        <begin position="252"/>
        <end position="271"/>
    </location>
</feature>
<dbReference type="EMBL" id="MH412654">
    <property type="protein sequence ID" value="AXQ70441.1"/>
    <property type="molecule type" value="Genomic_DNA"/>
</dbReference>
<keyword evidence="2" id="KW-0472">Membrane</keyword>
<feature type="region of interest" description="Disordered" evidence="1">
    <location>
        <begin position="370"/>
        <end position="432"/>
    </location>
</feature>
<feature type="region of interest" description="Disordered" evidence="1">
    <location>
        <begin position="1"/>
        <end position="23"/>
    </location>
</feature>
<sequence>MQTETRKEEANIQQEKTRRIRSAEKESFGRAESILESRIVRAITKPVKKITGAVQGGLNKLKDALMLLFVGWLTDKVFKMFQADADGSTNKFEELKTQIGVALAAAGGAFALLSGGLLGIIATIGGLSLSIAGFLIKQPFKWLKNLFFPAKQPPVTPGGGKGGRVTPGSGGGGRTGGGRAGGGTSGGGGGGRTSPGGRTTPPQTGGGIFGGIWNKAKSLIPQPIRAAAGGGWQKVKGFFGKPLNAVKGMGRGILPFLGRLLGVASFVLGARDRMNRGQSPTQAVLGFLPEFLLTYGGASIGLGAGALAGGGILSALLAVAGAGLGGAVGSMLGQPITDLIDSSWQPGWDKALGFINDPIRNALEGMGVITKSNLPTPSASTSTSAKPSQTGEMPEVQPVVTPPAGRLDSLISPPSTAGRAADLAQRGPAEGMPTYISLDTATITGDFAKKQSYPKSPLNMVPAVPTSDPLNPYSSLANSIYNIGV</sequence>
<evidence type="ECO:0000313" key="3">
    <source>
        <dbReference type="EMBL" id="AXQ70441.1"/>
    </source>
</evidence>
<dbReference type="GeneID" id="55001822"/>